<dbReference type="InterPro" id="IPR036691">
    <property type="entry name" value="Endo/exonu/phosph_ase_sf"/>
</dbReference>
<dbReference type="Pfam" id="PF00078">
    <property type="entry name" value="RVT_1"/>
    <property type="match status" value="1"/>
</dbReference>
<reference evidence="2" key="1">
    <citation type="submission" date="2020-11" db="EMBL/GenBank/DDBJ databases">
        <authorList>
            <person name="Whiteford S."/>
        </authorList>
    </citation>
    <scope>NUCLEOTIDE SEQUENCE</scope>
</reference>
<dbReference type="CDD" id="cd01650">
    <property type="entry name" value="RT_nLTR_like"/>
    <property type="match status" value="1"/>
</dbReference>
<organism evidence="2 3">
    <name type="scientific">Plutella xylostella</name>
    <name type="common">Diamondback moth</name>
    <name type="synonym">Plutella maculipennis</name>
    <dbReference type="NCBI Taxonomy" id="51655"/>
    <lineage>
        <taxon>Eukaryota</taxon>
        <taxon>Metazoa</taxon>
        <taxon>Ecdysozoa</taxon>
        <taxon>Arthropoda</taxon>
        <taxon>Hexapoda</taxon>
        <taxon>Insecta</taxon>
        <taxon>Pterygota</taxon>
        <taxon>Neoptera</taxon>
        <taxon>Endopterygota</taxon>
        <taxon>Lepidoptera</taxon>
        <taxon>Glossata</taxon>
        <taxon>Ditrysia</taxon>
        <taxon>Yponomeutoidea</taxon>
        <taxon>Plutellidae</taxon>
        <taxon>Plutella</taxon>
    </lineage>
</organism>
<dbReference type="PANTHER" id="PTHR19446">
    <property type="entry name" value="REVERSE TRANSCRIPTASES"/>
    <property type="match status" value="1"/>
</dbReference>
<keyword evidence="3" id="KW-1185">Reference proteome</keyword>
<dbReference type="EMBL" id="CAJHNJ030000030">
    <property type="protein sequence ID" value="CAG9124587.1"/>
    <property type="molecule type" value="Genomic_DNA"/>
</dbReference>
<protein>
    <submittedName>
        <fullName evidence="2">(diamondback moth) hypothetical protein</fullName>
    </submittedName>
</protein>
<evidence type="ECO:0000313" key="3">
    <source>
        <dbReference type="Proteomes" id="UP000653454"/>
    </source>
</evidence>
<dbReference type="Gene3D" id="3.60.10.10">
    <property type="entry name" value="Endonuclease/exonuclease/phosphatase"/>
    <property type="match status" value="1"/>
</dbReference>
<proteinExistence type="predicted"/>
<dbReference type="Proteomes" id="UP000653454">
    <property type="component" value="Unassembled WGS sequence"/>
</dbReference>
<evidence type="ECO:0000313" key="2">
    <source>
        <dbReference type="EMBL" id="CAG9124587.1"/>
    </source>
</evidence>
<name>A0A8S4FA21_PLUXY</name>
<sequence>MPDELAFLSSVSQEFESTGTSAVDAAAGLLRGRPHGGVALLWNRTVFQNVSVVQCSNPRVCAIKVSVGQRSFLVFSVYAPTDKLDNLMDFTDCLSSDSDTGPGGRGITTRFTAKEVCMAIKSMSRGKSPGHDGLSIEHLQHAGPHLPRTLAMLYNLCIAHSYLPAEMLKTVVVPIVKNKTGDKCDKNNYRPISLATIVAKVLDSLLNSELDKYLNIHDNQFGFKQGLSTESAILCLKQTVKYYTSRRTPIYACFLDLSKAFDLVSYDILWQKLSEAEMPPELNNIFKCWYQSQINVVRWSNALSEPYRLECGVRQGGLTSPKLFNLYVNALIKELSETRVGCHIDNVCINNISYADDMVLLSASVCGITKLLGICERYASSHGLKYNVSKSECMVFRVGSKAPSCVPPIKLNGSPLKIVEQFKYLGHVITADLKDNADIERERRALSVRANMIARRFARCSAEVKITLFRAYCSSFYTSSLWVNHTQRAYNALRVQYNNAFRVLMGLPRFCSASGMFAAARVDCFHATMRKRCTSLVRRVRASANTILALFANRFDLQYMNHCCMIHVLERLTTTKWGASPQVLRTSGLALAFSVGEYACPVWGRSAHAKLVDTALNETCRIITGCLKPTPVQMLYPLAGIAPPDVRRTVASSAERAKMDDTRHPMHGFIPAPQRLPSRRSFMKCVYPLNTSQAQGRCALWRQKVSLPTPFVQPSENLPPGHKLPWETWKSLNRLRTQVGRSKDNMARWGFTDAQNLNCLCEAPQTMVHLTSCPACPYTCTREELMTATSGAEVPLATSAPTEAVEIVAAASTPLKKRKKIIKKQKNNDDAAGLPATLIANNEIKCRQELHAKQMKNEDLKYEVLLLEKELLKHKIEFYKSKTNK</sequence>
<gene>
    <name evidence="2" type="ORF">PLXY2_LOCUS8214</name>
</gene>
<feature type="domain" description="Reverse transcriptase" evidence="1">
    <location>
        <begin position="156"/>
        <end position="429"/>
    </location>
</feature>
<dbReference type="SUPFAM" id="SSF56672">
    <property type="entry name" value="DNA/RNA polymerases"/>
    <property type="match status" value="1"/>
</dbReference>
<evidence type="ECO:0000259" key="1">
    <source>
        <dbReference type="PROSITE" id="PS50878"/>
    </source>
</evidence>
<accession>A0A8S4FA21</accession>
<dbReference type="PROSITE" id="PS50878">
    <property type="entry name" value="RT_POL"/>
    <property type="match status" value="1"/>
</dbReference>
<dbReference type="GO" id="GO:0071897">
    <property type="term" value="P:DNA biosynthetic process"/>
    <property type="evidence" value="ECO:0007669"/>
    <property type="project" value="UniProtKB-ARBA"/>
</dbReference>
<comment type="caution">
    <text evidence="2">The sequence shown here is derived from an EMBL/GenBank/DDBJ whole genome shotgun (WGS) entry which is preliminary data.</text>
</comment>
<dbReference type="AlphaFoldDB" id="A0A8S4FA21"/>
<dbReference type="InterPro" id="IPR000477">
    <property type="entry name" value="RT_dom"/>
</dbReference>
<dbReference type="InterPro" id="IPR043502">
    <property type="entry name" value="DNA/RNA_pol_sf"/>
</dbReference>